<dbReference type="InterPro" id="IPR010982">
    <property type="entry name" value="Lambda_DNA-bd_dom_sf"/>
</dbReference>
<reference evidence="6 7" key="1">
    <citation type="submission" date="2016-05" db="EMBL/GenBank/DDBJ databases">
        <authorList>
            <person name="Caceres A."/>
            <person name="Munoz I."/>
            <person name="Iraola G."/>
            <person name="Diaz-Viraque F."/>
            <person name="Greif G."/>
            <person name="Collado L."/>
        </authorList>
    </citation>
    <scope>NUCLEOTIDE SEQUENCE [LARGE SCALE GENOMIC DNA]</scope>
    <source>
        <strain evidence="6 7">WBE38</strain>
    </source>
</reference>
<feature type="transmembrane region" description="Helical" evidence="4">
    <location>
        <begin position="196"/>
        <end position="213"/>
    </location>
</feature>
<sequence length="215" mass="24637">MQMQEAIKKLKDILASEGKCELKTKDIAKELGIHPDTFNSMKFRNSIPYAHILNFLEKRNISINYFFYGSSPKDQLECEYKYKILKLYKTNASLGGGGINDILDFENILIDQKILDFFKTKDCELITCYGESMEPIIKDRSICVIDRNKTFKNKSICVVNTKDGLFIKQVLKQDNGVILHSLNPLYKDIFYKNGDFLLIGVVVGELMAFLMSTNS</sequence>
<evidence type="ECO:0000313" key="6">
    <source>
        <dbReference type="EMBL" id="OCX43427.1"/>
    </source>
</evidence>
<dbReference type="AlphaFoldDB" id="A0AA91FYX2"/>
<keyword evidence="4" id="KW-0472">Membrane</keyword>
<evidence type="ECO:0000256" key="3">
    <source>
        <dbReference type="ARBA" id="ARBA00023163"/>
    </source>
</evidence>
<keyword evidence="2" id="KW-0238">DNA-binding</keyword>
<organism evidence="6 7">
    <name type="scientific">Campylobacter ornithocola</name>
    <dbReference type="NCBI Taxonomy" id="1848766"/>
    <lineage>
        <taxon>Bacteria</taxon>
        <taxon>Pseudomonadati</taxon>
        <taxon>Campylobacterota</taxon>
        <taxon>Epsilonproteobacteria</taxon>
        <taxon>Campylobacterales</taxon>
        <taxon>Campylobacteraceae</taxon>
        <taxon>Campylobacter</taxon>
    </lineage>
</organism>
<feature type="domain" description="Peptidase S24/S26A/S26B/S26C" evidence="5">
    <location>
        <begin position="118"/>
        <end position="203"/>
    </location>
</feature>
<name>A0AA91FYX2_9BACT</name>
<dbReference type="InterPro" id="IPR015927">
    <property type="entry name" value="Peptidase_S24_S26A/B/C"/>
</dbReference>
<dbReference type="Pfam" id="PF00717">
    <property type="entry name" value="Peptidase_S24"/>
    <property type="match status" value="1"/>
</dbReference>
<keyword evidence="3" id="KW-0804">Transcription</keyword>
<evidence type="ECO:0000256" key="2">
    <source>
        <dbReference type="ARBA" id="ARBA00023125"/>
    </source>
</evidence>
<evidence type="ECO:0000256" key="1">
    <source>
        <dbReference type="ARBA" id="ARBA00023015"/>
    </source>
</evidence>
<comment type="caution">
    <text evidence="6">The sequence shown here is derived from an EMBL/GenBank/DDBJ whole genome shotgun (WGS) entry which is preliminary data.</text>
</comment>
<dbReference type="Gene3D" id="1.10.260.40">
    <property type="entry name" value="lambda repressor-like DNA-binding domains"/>
    <property type="match status" value="1"/>
</dbReference>
<evidence type="ECO:0000313" key="7">
    <source>
        <dbReference type="Proteomes" id="UP000094873"/>
    </source>
</evidence>
<dbReference type="InterPro" id="IPR036286">
    <property type="entry name" value="LexA/Signal_pep-like_sf"/>
</dbReference>
<dbReference type="GO" id="GO:0003677">
    <property type="term" value="F:DNA binding"/>
    <property type="evidence" value="ECO:0007669"/>
    <property type="project" value="UniProtKB-KW"/>
</dbReference>
<dbReference type="SUPFAM" id="SSF51306">
    <property type="entry name" value="LexA/Signal peptidase"/>
    <property type="match status" value="1"/>
</dbReference>
<keyword evidence="4" id="KW-0812">Transmembrane</keyword>
<keyword evidence="4" id="KW-1133">Transmembrane helix</keyword>
<dbReference type="RefSeq" id="WP_066006908.1">
    <property type="nucleotide sequence ID" value="NZ_LXSU01000069.1"/>
</dbReference>
<keyword evidence="1" id="KW-0805">Transcription regulation</keyword>
<proteinExistence type="predicted"/>
<dbReference type="CDD" id="cd06529">
    <property type="entry name" value="S24_LexA-like"/>
    <property type="match status" value="1"/>
</dbReference>
<dbReference type="Gene3D" id="2.10.109.10">
    <property type="entry name" value="Umud Fragment, subunit A"/>
    <property type="match status" value="1"/>
</dbReference>
<evidence type="ECO:0000256" key="4">
    <source>
        <dbReference type="SAM" id="Phobius"/>
    </source>
</evidence>
<keyword evidence="7" id="KW-1185">Reference proteome</keyword>
<evidence type="ECO:0000259" key="5">
    <source>
        <dbReference type="Pfam" id="PF00717"/>
    </source>
</evidence>
<dbReference type="Proteomes" id="UP000094873">
    <property type="component" value="Unassembled WGS sequence"/>
</dbReference>
<dbReference type="PANTHER" id="PTHR40661">
    <property type="match status" value="1"/>
</dbReference>
<accession>A0AA91FYX2</accession>
<protein>
    <submittedName>
        <fullName evidence="6">Repressor</fullName>
    </submittedName>
</protein>
<dbReference type="EMBL" id="LXSU01000069">
    <property type="protein sequence ID" value="OCX43427.1"/>
    <property type="molecule type" value="Genomic_DNA"/>
</dbReference>
<dbReference type="InterPro" id="IPR039418">
    <property type="entry name" value="LexA-like"/>
</dbReference>
<gene>
    <name evidence="6" type="ORF">A7X81_00120</name>
</gene>
<dbReference type="PANTHER" id="PTHR40661:SF3">
    <property type="entry name" value="FELS-1 PROPHAGE TRANSCRIPTIONAL REGULATOR"/>
    <property type="match status" value="1"/>
</dbReference>